<protein>
    <submittedName>
        <fullName evidence="2">Uncharacterized protein</fullName>
    </submittedName>
</protein>
<feature type="transmembrane region" description="Helical" evidence="1">
    <location>
        <begin position="92"/>
        <end position="116"/>
    </location>
</feature>
<feature type="transmembrane region" description="Helical" evidence="1">
    <location>
        <begin position="61"/>
        <end position="80"/>
    </location>
</feature>
<keyword evidence="3" id="KW-1185">Reference proteome</keyword>
<reference evidence="2 3" key="1">
    <citation type="submission" date="2021-04" db="EMBL/GenBank/DDBJ databases">
        <title>Draft genome sequence of Paenibacillus cisolokensis, LC2-13A.</title>
        <authorList>
            <person name="Uke A."/>
            <person name="Chhe C."/>
            <person name="Baramee S."/>
            <person name="Kosugi A."/>
        </authorList>
    </citation>
    <scope>NUCLEOTIDE SEQUENCE [LARGE SCALE GENOMIC DNA]</scope>
    <source>
        <strain evidence="2 3">LC2-13A</strain>
    </source>
</reference>
<dbReference type="RefSeq" id="WP_213531080.1">
    <property type="nucleotide sequence ID" value="NZ_BOVJ01000188.1"/>
</dbReference>
<dbReference type="Proteomes" id="UP000680304">
    <property type="component" value="Unassembled WGS sequence"/>
</dbReference>
<comment type="caution">
    <text evidence="2">The sequence shown here is derived from an EMBL/GenBank/DDBJ whole genome shotgun (WGS) entry which is preliminary data.</text>
</comment>
<gene>
    <name evidence="2" type="ORF">PACILC2_50950</name>
</gene>
<evidence type="ECO:0000313" key="3">
    <source>
        <dbReference type="Proteomes" id="UP000680304"/>
    </source>
</evidence>
<evidence type="ECO:0000256" key="1">
    <source>
        <dbReference type="SAM" id="Phobius"/>
    </source>
</evidence>
<keyword evidence="1" id="KW-0812">Transmembrane</keyword>
<evidence type="ECO:0000313" key="2">
    <source>
        <dbReference type="EMBL" id="GIQ66527.1"/>
    </source>
</evidence>
<feature type="transmembrane region" description="Helical" evidence="1">
    <location>
        <begin position="29"/>
        <end position="49"/>
    </location>
</feature>
<accession>A0ABQ4NE64</accession>
<proteinExistence type="predicted"/>
<keyword evidence="1" id="KW-1133">Transmembrane helix</keyword>
<name>A0ABQ4NE64_9BACL</name>
<organism evidence="2 3">
    <name type="scientific">Paenibacillus cisolokensis</name>
    <dbReference type="NCBI Taxonomy" id="1658519"/>
    <lineage>
        <taxon>Bacteria</taxon>
        <taxon>Bacillati</taxon>
        <taxon>Bacillota</taxon>
        <taxon>Bacilli</taxon>
        <taxon>Bacillales</taxon>
        <taxon>Paenibacillaceae</taxon>
        <taxon>Paenibacillus</taxon>
    </lineage>
</organism>
<sequence>MDTGKQGAIAPIVLVEADGRKWYRRKRNIARIGIVLFWLASSAVIFAMYESIERTVLWSEISMACAALLIFSFFVSYAYRIARTTRLVKSRFLWLLAVVLGVMVLYILLMAGQALLDIAAGPVEKQITVADRWDPRRGGDNITTTDGGRYELFSEKVEMRKGGTYKVIIFRYSRKMVGLEQVAP</sequence>
<dbReference type="EMBL" id="BOVJ01000188">
    <property type="protein sequence ID" value="GIQ66527.1"/>
    <property type="molecule type" value="Genomic_DNA"/>
</dbReference>
<keyword evidence="1" id="KW-0472">Membrane</keyword>